<sequence length="143" mass="16378">MSKFKLPTPVVDDAKWTEIWKDGESFGQFKVKYQDTQSAKWNLQYKRIVEGLSKSERHRADNPKNEADVLIKRHLFIQILAAHYIVDSKMVAADGSILPHNMADVLELLLTPELYFIAQELDQFSVDEDNFKAPAAAKEAKKN</sequence>
<evidence type="ECO:0000313" key="1">
    <source>
        <dbReference type="EMBL" id="OAH42768.1"/>
    </source>
</evidence>
<proteinExistence type="predicted"/>
<dbReference type="AlphaFoldDB" id="A0A177JNX6"/>
<accession>A0A177JNX6</accession>
<comment type="caution">
    <text evidence="1">The sequence shown here is derived from an EMBL/GenBank/DDBJ whole genome shotgun (WGS) entry which is preliminary data.</text>
</comment>
<organism evidence="1 2">
    <name type="scientific">Sphingobium yanoikuyae</name>
    <name type="common">Sphingomonas yanoikuyae</name>
    <dbReference type="NCBI Taxonomy" id="13690"/>
    <lineage>
        <taxon>Bacteria</taxon>
        <taxon>Pseudomonadati</taxon>
        <taxon>Pseudomonadota</taxon>
        <taxon>Alphaproteobacteria</taxon>
        <taxon>Sphingomonadales</taxon>
        <taxon>Sphingomonadaceae</taxon>
        <taxon>Sphingobium</taxon>
    </lineage>
</organism>
<dbReference type="RefSeq" id="WP_063976616.1">
    <property type="nucleotide sequence ID" value="NZ_LSTR01000040.1"/>
</dbReference>
<protein>
    <submittedName>
        <fullName evidence="1">Uncharacterized protein</fullName>
    </submittedName>
</protein>
<evidence type="ECO:0000313" key="2">
    <source>
        <dbReference type="Proteomes" id="UP000077262"/>
    </source>
</evidence>
<reference evidence="1 2" key="1">
    <citation type="submission" date="2016-02" db="EMBL/GenBank/DDBJ databases">
        <authorList>
            <person name="Wen L."/>
            <person name="He K."/>
            <person name="Yang H."/>
        </authorList>
    </citation>
    <scope>NUCLEOTIDE SEQUENCE [LARGE SCALE GENOMIC DNA]</scope>
    <source>
        <strain evidence="1 2">CD09_2</strain>
    </source>
</reference>
<name>A0A177JNX6_SPHYA</name>
<dbReference type="Proteomes" id="UP000077262">
    <property type="component" value="Unassembled WGS sequence"/>
</dbReference>
<gene>
    <name evidence="1" type="ORF">AX777_05890</name>
</gene>
<dbReference type="EMBL" id="LSTR01000040">
    <property type="protein sequence ID" value="OAH42768.1"/>
    <property type="molecule type" value="Genomic_DNA"/>
</dbReference>